<dbReference type="InterPro" id="IPR052168">
    <property type="entry name" value="Cytochrome_b561_oxidase"/>
</dbReference>
<evidence type="ECO:0000256" key="2">
    <source>
        <dbReference type="ARBA" id="ARBA00022448"/>
    </source>
</evidence>
<comment type="caution">
    <text evidence="14">The sequence shown here is derived from an EMBL/GenBank/DDBJ whole genome shotgun (WGS) entry which is preliminary data.</text>
</comment>
<name>A0AA36IQQ6_9DINO</name>
<dbReference type="Proteomes" id="UP001178507">
    <property type="component" value="Unassembled WGS sequence"/>
</dbReference>
<protein>
    <recommendedName>
        <fullName evidence="13">Cytochrome b561 bacterial/Ni-hydrogenase domain-containing protein</fullName>
    </recommendedName>
</protein>
<evidence type="ECO:0000256" key="7">
    <source>
        <dbReference type="ARBA" id="ARBA00022982"/>
    </source>
</evidence>
<evidence type="ECO:0000256" key="4">
    <source>
        <dbReference type="ARBA" id="ARBA00022617"/>
    </source>
</evidence>
<keyword evidence="2" id="KW-0813">Transport</keyword>
<keyword evidence="8 12" id="KW-1133">Transmembrane helix</keyword>
<dbReference type="InterPro" id="IPR016174">
    <property type="entry name" value="Di-haem_cyt_TM"/>
</dbReference>
<dbReference type="PANTHER" id="PTHR30529">
    <property type="entry name" value="CYTOCHROME B561"/>
    <property type="match status" value="1"/>
</dbReference>
<keyword evidence="10 12" id="KW-0472">Membrane</keyword>
<dbReference type="AlphaFoldDB" id="A0AA36IQQ6"/>
<evidence type="ECO:0000256" key="1">
    <source>
        <dbReference type="ARBA" id="ARBA00004651"/>
    </source>
</evidence>
<evidence type="ECO:0000259" key="13">
    <source>
        <dbReference type="Pfam" id="PF01292"/>
    </source>
</evidence>
<evidence type="ECO:0000256" key="8">
    <source>
        <dbReference type="ARBA" id="ARBA00022989"/>
    </source>
</evidence>
<keyword evidence="6" id="KW-0479">Metal-binding</keyword>
<dbReference type="Gene3D" id="1.20.950.20">
    <property type="entry name" value="Transmembrane di-heme cytochromes, Chain C"/>
    <property type="match status" value="1"/>
</dbReference>
<gene>
    <name evidence="14" type="ORF">EVOR1521_LOCUS17052</name>
</gene>
<dbReference type="GO" id="GO:0020037">
    <property type="term" value="F:heme binding"/>
    <property type="evidence" value="ECO:0007669"/>
    <property type="project" value="TreeGrafter"/>
</dbReference>
<evidence type="ECO:0000256" key="12">
    <source>
        <dbReference type="SAM" id="Phobius"/>
    </source>
</evidence>
<comment type="similarity">
    <text evidence="11">Belongs to the cytochrome b561 family.</text>
</comment>
<evidence type="ECO:0000313" key="15">
    <source>
        <dbReference type="Proteomes" id="UP001178507"/>
    </source>
</evidence>
<evidence type="ECO:0000256" key="6">
    <source>
        <dbReference type="ARBA" id="ARBA00022723"/>
    </source>
</evidence>
<keyword evidence="5 12" id="KW-0812">Transmembrane</keyword>
<keyword evidence="7" id="KW-0249">Electron transport</keyword>
<dbReference type="InterPro" id="IPR011577">
    <property type="entry name" value="Cyt_b561_bac/Ni-Hgenase"/>
</dbReference>
<proteinExistence type="inferred from homology"/>
<feature type="transmembrane region" description="Helical" evidence="12">
    <location>
        <begin position="125"/>
        <end position="146"/>
    </location>
</feature>
<keyword evidence="15" id="KW-1185">Reference proteome</keyword>
<dbReference type="GO" id="GO:0009055">
    <property type="term" value="F:electron transfer activity"/>
    <property type="evidence" value="ECO:0007669"/>
    <property type="project" value="InterPro"/>
</dbReference>
<dbReference type="PANTHER" id="PTHR30529:SF1">
    <property type="entry name" value="CYTOCHROME B561 HOMOLOG 2"/>
    <property type="match status" value="1"/>
</dbReference>
<evidence type="ECO:0000256" key="5">
    <source>
        <dbReference type="ARBA" id="ARBA00022692"/>
    </source>
</evidence>
<evidence type="ECO:0000313" key="14">
    <source>
        <dbReference type="EMBL" id="CAJ1391788.1"/>
    </source>
</evidence>
<dbReference type="EMBL" id="CAUJNA010002223">
    <property type="protein sequence ID" value="CAJ1391788.1"/>
    <property type="molecule type" value="Genomic_DNA"/>
</dbReference>
<keyword evidence="3" id="KW-1003">Cell membrane</keyword>
<organism evidence="14 15">
    <name type="scientific">Effrenium voratum</name>
    <dbReference type="NCBI Taxonomy" id="2562239"/>
    <lineage>
        <taxon>Eukaryota</taxon>
        <taxon>Sar</taxon>
        <taxon>Alveolata</taxon>
        <taxon>Dinophyceae</taxon>
        <taxon>Suessiales</taxon>
        <taxon>Symbiodiniaceae</taxon>
        <taxon>Effrenium</taxon>
    </lineage>
</organism>
<dbReference type="GO" id="GO:0005886">
    <property type="term" value="C:plasma membrane"/>
    <property type="evidence" value="ECO:0007669"/>
    <property type="project" value="UniProtKB-SubCell"/>
</dbReference>
<dbReference type="SUPFAM" id="SSF81342">
    <property type="entry name" value="Transmembrane di-heme cytochromes"/>
    <property type="match status" value="1"/>
</dbReference>
<evidence type="ECO:0000256" key="11">
    <source>
        <dbReference type="ARBA" id="ARBA00037975"/>
    </source>
</evidence>
<dbReference type="GO" id="GO:0046872">
    <property type="term" value="F:metal ion binding"/>
    <property type="evidence" value="ECO:0007669"/>
    <property type="project" value="UniProtKB-KW"/>
</dbReference>
<evidence type="ECO:0000256" key="10">
    <source>
        <dbReference type="ARBA" id="ARBA00023136"/>
    </source>
</evidence>
<feature type="transmembrane region" description="Helical" evidence="12">
    <location>
        <begin position="32"/>
        <end position="50"/>
    </location>
</feature>
<reference evidence="14" key="1">
    <citation type="submission" date="2023-08" db="EMBL/GenBank/DDBJ databases">
        <authorList>
            <person name="Chen Y."/>
            <person name="Shah S."/>
            <person name="Dougan E. K."/>
            <person name="Thang M."/>
            <person name="Chan C."/>
        </authorList>
    </citation>
    <scope>NUCLEOTIDE SEQUENCE</scope>
</reference>
<evidence type="ECO:0000256" key="3">
    <source>
        <dbReference type="ARBA" id="ARBA00022475"/>
    </source>
</evidence>
<keyword evidence="4" id="KW-0349">Heme</keyword>
<sequence length="161" mass="17051">MAVMIAVSLVMGGFVFSNIAWSHPDKAQALAGHMIAGAVIGVLLVIRLIVRRVTLAPPPASSGTPTLGIVARTVHVALYLLVGLMVLSGLTMALRFDLFAFAFNETGLPVTNGLRGSGLHMVHKIAGFALLGLIVLHVAAAIYHTFVLKDGLLSRMWFGPR</sequence>
<dbReference type="GO" id="GO:0022904">
    <property type="term" value="P:respiratory electron transport chain"/>
    <property type="evidence" value="ECO:0007669"/>
    <property type="project" value="InterPro"/>
</dbReference>
<feature type="transmembrane region" description="Helical" evidence="12">
    <location>
        <begin position="76"/>
        <end position="96"/>
    </location>
</feature>
<keyword evidence="9" id="KW-0408">Iron</keyword>
<dbReference type="Pfam" id="PF01292">
    <property type="entry name" value="Ni_hydr_CYTB"/>
    <property type="match status" value="1"/>
</dbReference>
<comment type="subcellular location">
    <subcellularLocation>
        <location evidence="1">Cell membrane</location>
        <topology evidence="1">Multi-pass membrane protein</topology>
    </subcellularLocation>
</comment>
<feature type="domain" description="Cytochrome b561 bacterial/Ni-hydrogenase" evidence="13">
    <location>
        <begin position="1"/>
        <end position="159"/>
    </location>
</feature>
<accession>A0AA36IQQ6</accession>
<evidence type="ECO:0000256" key="9">
    <source>
        <dbReference type="ARBA" id="ARBA00023004"/>
    </source>
</evidence>